<dbReference type="RefSeq" id="WP_183591545.1">
    <property type="nucleotide sequence ID" value="NZ_JACHWR010000001.1"/>
</dbReference>
<accession>A0A7W4VTV6</accession>
<organism evidence="1 2">
    <name type="scientific">Nocardioides soli</name>
    <dbReference type="NCBI Taxonomy" id="1036020"/>
    <lineage>
        <taxon>Bacteria</taxon>
        <taxon>Bacillati</taxon>
        <taxon>Actinomycetota</taxon>
        <taxon>Actinomycetes</taxon>
        <taxon>Propionibacteriales</taxon>
        <taxon>Nocardioidaceae</taxon>
        <taxon>Nocardioides</taxon>
    </lineage>
</organism>
<comment type="caution">
    <text evidence="1">The sequence shown here is derived from an EMBL/GenBank/DDBJ whole genome shotgun (WGS) entry which is preliminary data.</text>
</comment>
<sequence length="299" mass="31655">MDGSEPMAYSVVGGPALGFDLARLPGGAQVAGVVRVALAVGPEDLDRLAACHPGAGAREEWRRTHVPTTGTESAATTLRLAGAALEEAAAGETALLRRLESSLLGDAHALDRMIRRDVLDWTWLHGGAVAAQDPVASLAADVLADAATSAYLRDRLAPDLRRAMAAPFVRAGLALPELETGLPELDRRLAGFAASDDDARRAWRRVVDEVRGHTAEWAPAMHQATWALSVTERLRAACDAQLAAVIAFVDGGFTGRDAAYGVWNAWSGTVQASLVTDLLPEHDADVLLRAWRAVHTPAD</sequence>
<dbReference type="Proteomes" id="UP000589626">
    <property type="component" value="Unassembled WGS sequence"/>
</dbReference>
<name>A0A7W4VTV6_9ACTN</name>
<evidence type="ECO:0000313" key="1">
    <source>
        <dbReference type="EMBL" id="MBB3041666.1"/>
    </source>
</evidence>
<reference evidence="1 2" key="1">
    <citation type="submission" date="2020-08" db="EMBL/GenBank/DDBJ databases">
        <title>Sequencing the genomes of 1000 actinobacteria strains.</title>
        <authorList>
            <person name="Klenk H.-P."/>
        </authorList>
    </citation>
    <scope>NUCLEOTIDE SEQUENCE [LARGE SCALE GENOMIC DNA]</scope>
    <source>
        <strain evidence="1 2">DSM 105498</strain>
    </source>
</reference>
<evidence type="ECO:0000313" key="2">
    <source>
        <dbReference type="Proteomes" id="UP000589626"/>
    </source>
</evidence>
<gene>
    <name evidence="1" type="ORF">FHU40_001467</name>
</gene>
<dbReference type="EMBL" id="JACHWR010000001">
    <property type="protein sequence ID" value="MBB3041666.1"/>
    <property type="molecule type" value="Genomic_DNA"/>
</dbReference>
<keyword evidence="2" id="KW-1185">Reference proteome</keyword>
<protein>
    <submittedName>
        <fullName evidence="1">Uncharacterized protein</fullName>
    </submittedName>
</protein>
<proteinExistence type="predicted"/>
<dbReference type="AlphaFoldDB" id="A0A7W4VTV6"/>